<sequence>MFRVGNPWGFGGPAAFGASPAVDDDRLYSSMFGRPTQPRGGYPEELLYSGYYNPAYGRAAYPAGYRRGVPMPPHPMDLHEDPYAAAAAAAQAARKAPASSAPPASAPGRPVYHEASGYVLVPDGMGGYCLARPTGLRTPASAMPVASSAARLPVRRPVAASEEDDDEAEEDADVMDAVAAARARRLQKEQAAAAALAAQLQRRRAPAAAAPAPRAASPLIIASDPEDQDGEVDSDSDTHDLASVRSQQRQQQQQQQSQQPTRRMALYYDPFTGGYYRAPLQSEPAAPVAPKPAAKPAAAAAISGSRTATAQEPSAASQPRSIHVNQQAQQSERVPVTMIPATSRPTTTSTTTTATTGAVSSGASLQRQHSNALVPRPPMEVSLSRGPSSNLLPAVSDLNLSYGACGATARSAAPAPTATAAAVTAPAGRASSRPASAAPMLKSQAARTIQRWFRGWRLWRHLASLQGLVRAAAELREAAAKFYGFMAATETNITCRQAAEVNELAMRLIFKLDSMEGMPAEFRALRKHLVGRAMRLQDEGQAAYAKSAARPGNGSAVVADADTVRGPAAAAPAAPASAVAASAAAAPAAASQQEAAAPSRASTAGQFTPPPSPRHHAHADRKQPANSDTDLSDVHGAAAPAAAAAAAAPAAPEAAASKAVPADASIGDAEAEGNCATANDANASEASADGVAATTVEPAGQAGREGGRVETGASSSAPGDGKSAVKLPSLTAAASASAEPAAAGAAASTAAAAAAKGCKSGPVALTSSTPSSAQCNAPRSASAHPGPSSSGATAAAAVSTENNGNSNSSRPSPTAPRSRETKLQGLRVGRVGSDVSLRRQSSREQLKQQKLVATAAAAAAAAAEAAKSLGPVSGEGVAPAGSSPVGGGGAVSLSGHLQRLQKALGALQLLSKKKKKWTAGAGRAGSSRDRKRQCA</sequence>
<feature type="compositionally biased region" description="Acidic residues" evidence="1">
    <location>
        <begin position="224"/>
        <end position="235"/>
    </location>
</feature>
<feature type="compositionally biased region" description="Low complexity" evidence="1">
    <location>
        <begin position="207"/>
        <end position="219"/>
    </location>
</feature>
<feature type="compositionally biased region" description="Low complexity" evidence="1">
    <location>
        <begin position="87"/>
        <end position="107"/>
    </location>
</feature>
<feature type="region of interest" description="Disordered" evidence="1">
    <location>
        <begin position="87"/>
        <end position="109"/>
    </location>
</feature>
<evidence type="ECO:0000256" key="1">
    <source>
        <dbReference type="SAM" id="MobiDB-lite"/>
    </source>
</evidence>
<evidence type="ECO:0000313" key="2">
    <source>
        <dbReference type="EMBL" id="PNW84645.1"/>
    </source>
</evidence>
<feature type="compositionally biased region" description="Low complexity" evidence="1">
    <location>
        <begin position="140"/>
        <end position="160"/>
    </location>
</feature>
<dbReference type="InParanoid" id="A0A2K3DVT4"/>
<protein>
    <recommendedName>
        <fullName evidence="4">BAG domain-containing protein</fullName>
    </recommendedName>
</protein>
<feature type="compositionally biased region" description="Low complexity" evidence="1">
    <location>
        <begin position="245"/>
        <end position="259"/>
    </location>
</feature>
<dbReference type="OMA" id="KSWNGCF"/>
<feature type="region of interest" description="Disordered" evidence="1">
    <location>
        <begin position="297"/>
        <end position="370"/>
    </location>
</feature>
<reference evidence="2 3" key="1">
    <citation type="journal article" date="2007" name="Science">
        <title>The Chlamydomonas genome reveals the evolution of key animal and plant functions.</title>
        <authorList>
            <person name="Merchant S.S."/>
            <person name="Prochnik S.E."/>
            <person name="Vallon O."/>
            <person name="Harris E.H."/>
            <person name="Karpowicz S.J."/>
            <person name="Witman G.B."/>
            <person name="Terry A."/>
            <person name="Salamov A."/>
            <person name="Fritz-Laylin L.K."/>
            <person name="Marechal-Drouard L."/>
            <person name="Marshall W.F."/>
            <person name="Qu L.H."/>
            <person name="Nelson D.R."/>
            <person name="Sanderfoot A.A."/>
            <person name="Spalding M.H."/>
            <person name="Kapitonov V.V."/>
            <person name="Ren Q."/>
            <person name="Ferris P."/>
            <person name="Lindquist E."/>
            <person name="Shapiro H."/>
            <person name="Lucas S.M."/>
            <person name="Grimwood J."/>
            <person name="Schmutz J."/>
            <person name="Cardol P."/>
            <person name="Cerutti H."/>
            <person name="Chanfreau G."/>
            <person name="Chen C.L."/>
            <person name="Cognat V."/>
            <person name="Croft M.T."/>
            <person name="Dent R."/>
            <person name="Dutcher S."/>
            <person name="Fernandez E."/>
            <person name="Fukuzawa H."/>
            <person name="Gonzalez-Ballester D."/>
            <person name="Gonzalez-Halphen D."/>
            <person name="Hallmann A."/>
            <person name="Hanikenne M."/>
            <person name="Hippler M."/>
            <person name="Inwood W."/>
            <person name="Jabbari K."/>
            <person name="Kalanon M."/>
            <person name="Kuras R."/>
            <person name="Lefebvre P.A."/>
            <person name="Lemaire S.D."/>
            <person name="Lobanov A.V."/>
            <person name="Lohr M."/>
            <person name="Manuell A."/>
            <person name="Meier I."/>
            <person name="Mets L."/>
            <person name="Mittag M."/>
            <person name="Mittelmeier T."/>
            <person name="Moroney J.V."/>
            <person name="Moseley J."/>
            <person name="Napoli C."/>
            <person name="Nedelcu A.M."/>
            <person name="Niyogi K."/>
            <person name="Novoselov S.V."/>
            <person name="Paulsen I.T."/>
            <person name="Pazour G."/>
            <person name="Purton S."/>
            <person name="Ral J.P."/>
            <person name="Riano-Pachon D.M."/>
            <person name="Riekhof W."/>
            <person name="Rymarquis L."/>
            <person name="Schroda M."/>
            <person name="Stern D."/>
            <person name="Umen J."/>
            <person name="Willows R."/>
            <person name="Wilson N."/>
            <person name="Zimmer S.L."/>
            <person name="Allmer J."/>
            <person name="Balk J."/>
            <person name="Bisova K."/>
            <person name="Chen C.J."/>
            <person name="Elias M."/>
            <person name="Gendler K."/>
            <person name="Hauser C."/>
            <person name="Lamb M.R."/>
            <person name="Ledford H."/>
            <person name="Long J.C."/>
            <person name="Minagawa J."/>
            <person name="Page M.D."/>
            <person name="Pan J."/>
            <person name="Pootakham W."/>
            <person name="Roje S."/>
            <person name="Rose A."/>
            <person name="Stahlberg E."/>
            <person name="Terauchi A.M."/>
            <person name="Yang P."/>
            <person name="Ball S."/>
            <person name="Bowler C."/>
            <person name="Dieckmann C.L."/>
            <person name="Gladyshev V.N."/>
            <person name="Green P."/>
            <person name="Jorgensen R."/>
            <person name="Mayfield S."/>
            <person name="Mueller-Roeber B."/>
            <person name="Rajamani S."/>
            <person name="Sayre R.T."/>
            <person name="Brokstein P."/>
            <person name="Dubchak I."/>
            <person name="Goodstein D."/>
            <person name="Hornick L."/>
            <person name="Huang Y.W."/>
            <person name="Jhaveri J."/>
            <person name="Luo Y."/>
            <person name="Martinez D."/>
            <person name="Ngau W.C."/>
            <person name="Otillar B."/>
            <person name="Poliakov A."/>
            <person name="Porter A."/>
            <person name="Szajkowski L."/>
            <person name="Werner G."/>
            <person name="Zhou K."/>
            <person name="Grigoriev I.V."/>
            <person name="Rokhsar D.S."/>
            <person name="Grossman A.R."/>
        </authorList>
    </citation>
    <scope>NUCLEOTIDE SEQUENCE [LARGE SCALE GENOMIC DNA]</scope>
    <source>
        <strain evidence="3">CC-503</strain>
    </source>
</reference>
<feature type="region of interest" description="Disordered" evidence="1">
    <location>
        <begin position="591"/>
        <end position="633"/>
    </location>
</feature>
<name>A0A2K3DVT4_CHLRE</name>
<feature type="compositionally biased region" description="Low complexity" evidence="1">
    <location>
        <begin position="777"/>
        <end position="816"/>
    </location>
</feature>
<proteinExistence type="predicted"/>
<feature type="region of interest" description="Disordered" evidence="1">
    <location>
        <begin position="760"/>
        <end position="851"/>
    </location>
</feature>
<dbReference type="EMBL" id="CM008964">
    <property type="protein sequence ID" value="PNW84645.1"/>
    <property type="molecule type" value="Genomic_DNA"/>
</dbReference>
<dbReference type="GO" id="GO:0006457">
    <property type="term" value="P:protein folding"/>
    <property type="evidence" value="ECO:0000318"/>
    <property type="project" value="GO_Central"/>
</dbReference>
<dbReference type="AlphaFoldDB" id="A0A2K3DVT4"/>
<feature type="compositionally biased region" description="Polar residues" evidence="1">
    <location>
        <begin position="304"/>
        <end position="332"/>
    </location>
</feature>
<dbReference type="GeneID" id="5723117"/>
<dbReference type="PANTHER" id="PTHR33322">
    <property type="entry name" value="BAG DOMAIN CONTAINING PROTEIN, EXPRESSED"/>
    <property type="match status" value="1"/>
</dbReference>
<feature type="compositionally biased region" description="Polar residues" evidence="1">
    <location>
        <begin position="765"/>
        <end position="775"/>
    </location>
</feature>
<feature type="compositionally biased region" description="Low complexity" evidence="1">
    <location>
        <begin position="340"/>
        <end position="364"/>
    </location>
</feature>
<feature type="region of interest" description="Disordered" evidence="1">
    <location>
        <begin position="140"/>
        <end position="171"/>
    </location>
</feature>
<dbReference type="KEGG" id="cre:CHLRE_03g152750v5"/>
<keyword evidence="3" id="KW-1185">Reference proteome</keyword>
<feature type="compositionally biased region" description="Acidic residues" evidence="1">
    <location>
        <begin position="161"/>
        <end position="171"/>
    </location>
</feature>
<feature type="compositionally biased region" description="Low complexity" evidence="1">
    <location>
        <begin position="591"/>
        <end position="602"/>
    </location>
</feature>
<dbReference type="OrthoDB" id="551686at2759"/>
<dbReference type="InterPro" id="IPR040400">
    <property type="entry name" value="BAG5/6/7/8"/>
</dbReference>
<evidence type="ECO:0000313" key="3">
    <source>
        <dbReference type="Proteomes" id="UP000006906"/>
    </source>
</evidence>
<gene>
    <name evidence="2" type="ORF">CHLRE_03g152750v5</name>
</gene>
<evidence type="ECO:0008006" key="4">
    <source>
        <dbReference type="Google" id="ProtNLM"/>
    </source>
</evidence>
<feature type="region of interest" description="Disordered" evidence="1">
    <location>
        <begin position="863"/>
        <end position="890"/>
    </location>
</feature>
<dbReference type="PANTHER" id="PTHR33322:SF4">
    <property type="entry name" value="BAG DOMAIN CONTAINING PROTEIN, EXPRESSED"/>
    <property type="match status" value="1"/>
</dbReference>
<dbReference type="ExpressionAtlas" id="A0A2K3DVT4">
    <property type="expression patterns" value="baseline and differential"/>
</dbReference>
<dbReference type="Proteomes" id="UP000006906">
    <property type="component" value="Chromosome 3"/>
</dbReference>
<organism evidence="2 3">
    <name type="scientific">Chlamydomonas reinhardtii</name>
    <name type="common">Chlamydomonas smithii</name>
    <dbReference type="NCBI Taxonomy" id="3055"/>
    <lineage>
        <taxon>Eukaryota</taxon>
        <taxon>Viridiplantae</taxon>
        <taxon>Chlorophyta</taxon>
        <taxon>core chlorophytes</taxon>
        <taxon>Chlorophyceae</taxon>
        <taxon>CS clade</taxon>
        <taxon>Chlamydomonadales</taxon>
        <taxon>Chlamydomonadaceae</taxon>
        <taxon>Chlamydomonas</taxon>
    </lineage>
</organism>
<dbReference type="RefSeq" id="XP_042925671.1">
    <property type="nucleotide sequence ID" value="XM_043060542.1"/>
</dbReference>
<feature type="region of interest" description="Disordered" evidence="1">
    <location>
        <begin position="686"/>
        <end position="724"/>
    </location>
</feature>
<feature type="region of interest" description="Disordered" evidence="1">
    <location>
        <begin position="913"/>
        <end position="935"/>
    </location>
</feature>
<accession>A0A2K3DVT4</accession>
<feature type="region of interest" description="Disordered" evidence="1">
    <location>
        <begin position="207"/>
        <end position="263"/>
    </location>
</feature>
<dbReference type="Gramene" id="PNW84645">
    <property type="protein sequence ID" value="PNW84645"/>
    <property type="gene ID" value="CHLRE_03g152750v5"/>
</dbReference>